<reference evidence="2 3" key="1">
    <citation type="submission" date="2013-03" db="EMBL/GenBank/DDBJ databases">
        <title>The Genome Sequence of Acinetobacter tandoii CIP 107469.</title>
        <authorList>
            <consortium name="The Broad Institute Genome Sequencing Platform"/>
            <consortium name="The Broad Institute Genome Sequencing Center for Infectious Disease"/>
            <person name="Cerqueira G."/>
            <person name="Feldgarden M."/>
            <person name="Courvalin P."/>
            <person name="Perichon B."/>
            <person name="Grillot-Courvalin C."/>
            <person name="Clermont D."/>
            <person name="Rocha E."/>
            <person name="Yoon E.-J."/>
            <person name="Nemec A."/>
            <person name="Walker B."/>
            <person name="Young S.K."/>
            <person name="Zeng Q."/>
            <person name="Gargeya S."/>
            <person name="Fitzgerald M."/>
            <person name="Haas B."/>
            <person name="Abouelleil A."/>
            <person name="Alvarado L."/>
            <person name="Arachchi H.M."/>
            <person name="Berlin A.M."/>
            <person name="Chapman S.B."/>
            <person name="Dewar J."/>
            <person name="Goldberg J."/>
            <person name="Griggs A."/>
            <person name="Gujja S."/>
            <person name="Hansen M."/>
            <person name="Howarth C."/>
            <person name="Imamovic A."/>
            <person name="Larimer J."/>
            <person name="McCowan C."/>
            <person name="Murphy C."/>
            <person name="Neiman D."/>
            <person name="Pearson M."/>
            <person name="Priest M."/>
            <person name="Roberts A."/>
            <person name="Saif S."/>
            <person name="Shea T."/>
            <person name="Sisk P."/>
            <person name="Sykes S."/>
            <person name="Wortman J."/>
            <person name="Nusbaum C."/>
            <person name="Birren B."/>
        </authorList>
    </citation>
    <scope>NUCLEOTIDE SEQUENCE [LARGE SCALE GENOMIC DNA]</scope>
    <source>
        <strain evidence="2 3">CIP 107469</strain>
    </source>
</reference>
<evidence type="ECO:0000313" key="2">
    <source>
        <dbReference type="EMBL" id="EOR07304.1"/>
    </source>
</evidence>
<feature type="coiled-coil region" evidence="1">
    <location>
        <begin position="245"/>
        <end position="279"/>
    </location>
</feature>
<dbReference type="eggNOG" id="ENOG50316Z9">
    <property type="taxonomic scope" value="Bacteria"/>
</dbReference>
<comment type="caution">
    <text evidence="2">The sequence shown here is derived from an EMBL/GenBank/DDBJ whole genome shotgun (WGS) entry which is preliminary data.</text>
</comment>
<gene>
    <name evidence="2" type="ORF">I593_02191</name>
</gene>
<dbReference type="PATRIC" id="fig|1120927.3.peg.2126"/>
<sequence>MGLLSKEKALIQNDYFRVWDIVEMLSKEGCHSWDEVGQFLGHYDFDTELTLYKQDAYCRINEVHNNYLPIRKLIDGLNMAWLEGEESIQRIKLDMICYYWAKHEIFNFKPIMDLGIIEKPQTQVVTLQSVQESRPDKYKFFLYKQPLFSIDECACIISDYDPLEVQKYPHNDIDEIAPDYSRAYSFISSAIEANKLNVFNYKVNADDFREYLASENIIIAEFNDQITEPLYTEPTQAHAEFEKINASLELDLAIEKTKVEKLNEEIDHLKAEIAKWEASQAVQQDCLLSQIFDESATERYAPDLALSIKLWEHIYITNPKSDSHTNKAIKWLKNNTGYEVSKKAGSASKIREITTPFVSWGNLRDKNYKK</sequence>
<proteinExistence type="predicted"/>
<keyword evidence="1" id="KW-0175">Coiled coil</keyword>
<protein>
    <submittedName>
        <fullName evidence="2">Uncharacterized protein</fullName>
    </submittedName>
</protein>
<name>R9AYI1_9GAMM</name>
<dbReference type="OrthoDB" id="9928882at2"/>
<dbReference type="AlphaFoldDB" id="R9AYI1"/>
<accession>R9AYI1</accession>
<dbReference type="EMBL" id="AQFM01000037">
    <property type="protein sequence ID" value="EOR07304.1"/>
    <property type="molecule type" value="Genomic_DNA"/>
</dbReference>
<organism evidence="2 3">
    <name type="scientific">Acinetobacter tandoii DSM 14970 = CIP 107469</name>
    <dbReference type="NCBI Taxonomy" id="1120927"/>
    <lineage>
        <taxon>Bacteria</taxon>
        <taxon>Pseudomonadati</taxon>
        <taxon>Pseudomonadota</taxon>
        <taxon>Gammaproteobacteria</taxon>
        <taxon>Moraxellales</taxon>
        <taxon>Moraxellaceae</taxon>
        <taxon>Acinetobacter</taxon>
    </lineage>
</organism>
<evidence type="ECO:0000313" key="3">
    <source>
        <dbReference type="Proteomes" id="UP000016201"/>
    </source>
</evidence>
<evidence type="ECO:0000256" key="1">
    <source>
        <dbReference type="SAM" id="Coils"/>
    </source>
</evidence>
<keyword evidence="3" id="KW-1185">Reference proteome</keyword>
<dbReference type="RefSeq" id="WP_016167241.1">
    <property type="nucleotide sequence ID" value="NZ_JHZG01000045.1"/>
</dbReference>
<dbReference type="Proteomes" id="UP000016201">
    <property type="component" value="Unassembled WGS sequence"/>
</dbReference>